<dbReference type="AlphaFoldDB" id="A0A8K0QY01"/>
<dbReference type="OrthoDB" id="5362512at2759"/>
<evidence type="ECO:0000313" key="1">
    <source>
        <dbReference type="EMBL" id="KAH7078235.1"/>
    </source>
</evidence>
<name>A0A8K0QY01_9PLEO</name>
<evidence type="ECO:0000313" key="2">
    <source>
        <dbReference type="Proteomes" id="UP000813461"/>
    </source>
</evidence>
<accession>A0A8K0QY01</accession>
<reference evidence="1" key="1">
    <citation type="journal article" date="2021" name="Nat. Commun.">
        <title>Genetic determinants of endophytism in the Arabidopsis root mycobiome.</title>
        <authorList>
            <person name="Mesny F."/>
            <person name="Miyauchi S."/>
            <person name="Thiergart T."/>
            <person name="Pickel B."/>
            <person name="Atanasova L."/>
            <person name="Karlsson M."/>
            <person name="Huettel B."/>
            <person name="Barry K.W."/>
            <person name="Haridas S."/>
            <person name="Chen C."/>
            <person name="Bauer D."/>
            <person name="Andreopoulos W."/>
            <person name="Pangilinan J."/>
            <person name="LaButti K."/>
            <person name="Riley R."/>
            <person name="Lipzen A."/>
            <person name="Clum A."/>
            <person name="Drula E."/>
            <person name="Henrissat B."/>
            <person name="Kohler A."/>
            <person name="Grigoriev I.V."/>
            <person name="Martin F.M."/>
            <person name="Hacquard S."/>
        </authorList>
    </citation>
    <scope>NUCLEOTIDE SEQUENCE</scope>
    <source>
        <strain evidence="1">MPI-SDFR-AT-0120</strain>
    </source>
</reference>
<protein>
    <submittedName>
        <fullName evidence="1">Uncharacterized protein</fullName>
    </submittedName>
</protein>
<proteinExistence type="predicted"/>
<keyword evidence="2" id="KW-1185">Reference proteome</keyword>
<comment type="caution">
    <text evidence="1">The sequence shown here is derived from an EMBL/GenBank/DDBJ whole genome shotgun (WGS) entry which is preliminary data.</text>
</comment>
<dbReference type="EMBL" id="JAGMVJ010000017">
    <property type="protein sequence ID" value="KAH7078235.1"/>
    <property type="molecule type" value="Genomic_DNA"/>
</dbReference>
<organism evidence="1 2">
    <name type="scientific">Paraphoma chrysanthemicola</name>
    <dbReference type="NCBI Taxonomy" id="798071"/>
    <lineage>
        <taxon>Eukaryota</taxon>
        <taxon>Fungi</taxon>
        <taxon>Dikarya</taxon>
        <taxon>Ascomycota</taxon>
        <taxon>Pezizomycotina</taxon>
        <taxon>Dothideomycetes</taxon>
        <taxon>Pleosporomycetidae</taxon>
        <taxon>Pleosporales</taxon>
        <taxon>Pleosporineae</taxon>
        <taxon>Phaeosphaeriaceae</taxon>
        <taxon>Paraphoma</taxon>
    </lineage>
</organism>
<dbReference type="Proteomes" id="UP000813461">
    <property type="component" value="Unassembled WGS sequence"/>
</dbReference>
<gene>
    <name evidence="1" type="ORF">FB567DRAFT_130714</name>
</gene>
<sequence length="249" mass="28722">MAGITRRGPYLSSKSTESRYPSWARAGWVGMVRHNVHLFCNAYSDSRIISAIDEFWIQTPDTVRRVERKEQLDDSELGSLTLPTIKSSPQEALEKKQYWLFSPAQPDILCFKSSVVLAGRFSIPCEARHAYRMTDDYDVEWQHRITNFYDKEGTHCGSLYGAVIEDSFASLGECEFVLLSTVRVVDWDRDDPEWYAAFNKEKYRCTEMCTLNVMLVIRRGEFVERPAVGQMHADAWMQAGPEHKPIYLV</sequence>